<keyword evidence="4" id="KW-0548">Nucleotidyltransferase</keyword>
<feature type="binding site" evidence="9">
    <location>
        <position position="315"/>
    </location>
    <ligand>
        <name>Mg(2+)</name>
        <dbReference type="ChEBI" id="CHEBI:18420"/>
        <label>2</label>
    </ligand>
</feature>
<reference evidence="11" key="1">
    <citation type="submission" date="2019-05" db="EMBL/GenBank/DDBJ databases">
        <title>Metatranscriptomic reconstruction reveals RNA viruses with the potential to shape carbon cycling in soil.</title>
        <authorList>
            <person name="Starr E.P."/>
            <person name="Nuccio E."/>
            <person name="Pett-Ridge J."/>
            <person name="Banfield J.F."/>
            <person name="Firestone M.K."/>
        </authorList>
    </citation>
    <scope>NUCLEOTIDE SEQUENCE</scope>
    <source>
        <strain evidence="11">H4_Bulk_Litter_23_scaffold_211</strain>
    </source>
</reference>
<keyword evidence="5" id="KW-0547">Nucleotide-binding</keyword>
<feature type="binding site" evidence="9">
    <location>
        <position position="412"/>
    </location>
    <ligand>
        <name>Mg(2+)</name>
        <dbReference type="ChEBI" id="CHEBI:18420"/>
        <label>2</label>
    </ligand>
</feature>
<dbReference type="SUPFAM" id="SSF56672">
    <property type="entry name" value="DNA/RNA polymerases"/>
    <property type="match status" value="1"/>
</dbReference>
<dbReference type="EMBL" id="MN033123">
    <property type="protein sequence ID" value="QDH87057.1"/>
    <property type="molecule type" value="Genomic_RNA"/>
</dbReference>
<evidence type="ECO:0000259" key="10">
    <source>
        <dbReference type="PROSITE" id="PS50522"/>
    </source>
</evidence>
<evidence type="ECO:0000256" key="5">
    <source>
        <dbReference type="ARBA" id="ARBA00022741"/>
    </source>
</evidence>
<evidence type="ECO:0000256" key="7">
    <source>
        <dbReference type="ARBA" id="ARBA00030248"/>
    </source>
</evidence>
<dbReference type="Pfam" id="PF03431">
    <property type="entry name" value="RNA_replicase_B"/>
    <property type="match status" value="1"/>
</dbReference>
<evidence type="ECO:0000256" key="1">
    <source>
        <dbReference type="ARBA" id="ARBA00012494"/>
    </source>
</evidence>
<dbReference type="PROSITE" id="PS50522">
    <property type="entry name" value="RDRP_PHAGE"/>
    <property type="match status" value="1"/>
</dbReference>
<organism evidence="11">
    <name type="scientific">Leviviridae sp</name>
    <dbReference type="NCBI Taxonomy" id="2027243"/>
    <lineage>
        <taxon>Viruses</taxon>
        <taxon>Riboviria</taxon>
        <taxon>Orthornavirae</taxon>
        <taxon>Lenarviricota</taxon>
        <taxon>Leviviricetes</taxon>
        <taxon>Norzivirales</taxon>
        <taxon>Fiersviridae</taxon>
    </lineage>
</organism>
<dbReference type="InterPro" id="IPR043502">
    <property type="entry name" value="DNA/RNA_pol_sf"/>
</dbReference>
<keyword evidence="9" id="KW-0479">Metal-binding</keyword>
<proteinExistence type="predicted"/>
<keyword evidence="2 11" id="KW-0696">RNA-directed RNA polymerase</keyword>
<evidence type="ECO:0000313" key="11">
    <source>
        <dbReference type="EMBL" id="QDH87057.1"/>
    </source>
</evidence>
<keyword evidence="9" id="KW-0460">Magnesium</keyword>
<name>A0A514D0B4_9VIRU</name>
<comment type="cofactor">
    <cofactor evidence="9">
        <name>Mg(2+)</name>
        <dbReference type="ChEBI" id="CHEBI:18420"/>
    </cofactor>
    <text evidence="9">Binds 2 Mg(2+) per subunit.</text>
</comment>
<dbReference type="GO" id="GO:0000166">
    <property type="term" value="F:nucleotide binding"/>
    <property type="evidence" value="ECO:0007669"/>
    <property type="project" value="UniProtKB-KW"/>
</dbReference>
<evidence type="ECO:0000256" key="8">
    <source>
        <dbReference type="ARBA" id="ARBA00048744"/>
    </source>
</evidence>
<dbReference type="GO" id="GO:0039694">
    <property type="term" value="P:viral RNA genome replication"/>
    <property type="evidence" value="ECO:0007669"/>
    <property type="project" value="InterPro"/>
</dbReference>
<evidence type="ECO:0000256" key="2">
    <source>
        <dbReference type="ARBA" id="ARBA00022484"/>
    </source>
</evidence>
<keyword evidence="3" id="KW-0808">Transferase</keyword>
<comment type="catalytic activity">
    <reaction evidence="8">
        <text>RNA(n) + a ribonucleoside 5'-triphosphate = RNA(n+1) + diphosphate</text>
        <dbReference type="Rhea" id="RHEA:21248"/>
        <dbReference type="Rhea" id="RHEA-COMP:14527"/>
        <dbReference type="Rhea" id="RHEA-COMP:17342"/>
        <dbReference type="ChEBI" id="CHEBI:33019"/>
        <dbReference type="ChEBI" id="CHEBI:61557"/>
        <dbReference type="ChEBI" id="CHEBI:140395"/>
        <dbReference type="EC" id="2.7.7.48"/>
    </reaction>
</comment>
<evidence type="ECO:0000256" key="4">
    <source>
        <dbReference type="ARBA" id="ARBA00022695"/>
    </source>
</evidence>
<sequence length="721" mass="81953">MKRPTMLVEAILRQAEVDLDLSVERDVSTLRHRCKHEGLPFLTITLPTLSDALERGLESGRFSCPSSFSRHGSLPRFMGGFFNRVFTLDGELRDDACPDCVYFIRQISRFFKKLFIECLPKYNRKAVQHFVDVETELKDATSQMEKPDEYLDKVSGILWSQVFPEIDPLDLICHHGPGATAERLRSNDRHHIRSWNTRSELLFPSDLHCYPNYSVAVRVSGIGKELDVHEGPNFLHIRDELPVRVVFVPKTQLTPRVIAIEPSHVQYMQQSVKDYVYKVLETHALTKESIRFTRQDFNQKLARKGSIDKRTSTLDLKDASDRVHLHLVQRIFKTSGLLEYLEDARSLHALLPDGRNIVLSKYASMGSALCFPVEAMVFYTLVQCAMHQLDGRRPSSRSILNYSRKIDIYGDDIIIPVEYTDAVVNILESYALKVNVNKSFSKGNFRESCGADYFKGTPVNPVYARRVPHDDSRDWGPSEVMSWTATSDLFYMRGKWIVAEAIRKMVSQVVRRTIPKTRVIGSGIAFFSFLFTTDLRYDRDLQCWKQKRLQYQPTKKKDSIDGNELACLNKWGQHVAARSGGFYSGYAGGDPLISQRILVRTEAEALLQPGQQSVSCECRVEQSTPGVDAWVDQSRLCDLSVSLQDDEDESSLLTRLAEGSNSGGESPACLEYDFSADYCLTEEVQSDPLSFLDGRVDGLDFETSVKRGCFKSKSRWVTLAE</sequence>
<dbReference type="InterPro" id="IPR005093">
    <property type="entry name" value="RNArep_beta"/>
</dbReference>
<dbReference type="GO" id="GO:0046872">
    <property type="term" value="F:metal ion binding"/>
    <property type="evidence" value="ECO:0007669"/>
    <property type="project" value="UniProtKB-KW"/>
</dbReference>
<dbReference type="EC" id="2.7.7.48" evidence="1"/>
<dbReference type="GO" id="GO:0003968">
    <property type="term" value="F:RNA-directed RNA polymerase activity"/>
    <property type="evidence" value="ECO:0007669"/>
    <property type="project" value="UniProtKB-KW"/>
</dbReference>
<accession>A0A514D0B4</accession>
<protein>
    <recommendedName>
        <fullName evidence="1">RNA-directed RNA polymerase</fullName>
        <ecNumber evidence="1">2.7.7.48</ecNumber>
    </recommendedName>
    <alternativeName>
        <fullName evidence="7">RNA replicase beta chain</fullName>
    </alternativeName>
</protein>
<keyword evidence="6" id="KW-0693">Viral RNA replication</keyword>
<feature type="domain" description="RdRp catalytic" evidence="10">
    <location>
        <begin position="300"/>
        <end position="443"/>
    </location>
</feature>
<dbReference type="InterPro" id="IPR007096">
    <property type="entry name" value="RNA-dir_Rpol_cat_phage"/>
</dbReference>
<feature type="binding site" evidence="9">
    <location>
        <position position="411"/>
    </location>
    <ligand>
        <name>Mg(2+)</name>
        <dbReference type="ChEBI" id="CHEBI:18420"/>
        <label>2</label>
    </ligand>
</feature>
<evidence type="ECO:0000256" key="3">
    <source>
        <dbReference type="ARBA" id="ARBA00022679"/>
    </source>
</evidence>
<evidence type="ECO:0000256" key="9">
    <source>
        <dbReference type="PIRSR" id="PIRSR605093-1"/>
    </source>
</evidence>
<gene>
    <name evidence="11" type="ORF">H4BulkLitter23211_000003</name>
</gene>
<evidence type="ECO:0000256" key="6">
    <source>
        <dbReference type="ARBA" id="ARBA00022953"/>
    </source>
</evidence>